<reference evidence="4 5" key="1">
    <citation type="submission" date="2019-11" db="EMBL/GenBank/DDBJ databases">
        <title>Whole genome sequence of Haloferax sp. MBLA0076.</title>
        <authorList>
            <person name="Seo M.-J."/>
            <person name="Cho E.-S."/>
        </authorList>
    </citation>
    <scope>NUCLEOTIDE SEQUENCE [LARGE SCALE GENOMIC DNA]</scope>
    <source>
        <strain evidence="4 5">MBLA0076</strain>
    </source>
</reference>
<accession>A0A6A8GM78</accession>
<dbReference type="RefSeq" id="WP_151164768.1">
    <property type="nucleotide sequence ID" value="NZ_WKJO01000003.1"/>
</dbReference>
<dbReference type="EMBL" id="WKJO01000003">
    <property type="protein sequence ID" value="MRX23702.1"/>
    <property type="molecule type" value="Genomic_DNA"/>
</dbReference>
<feature type="domain" description="Glycosyltransferase 2-like" evidence="3">
    <location>
        <begin position="27"/>
        <end position="136"/>
    </location>
</feature>
<name>A0A6A8GM78_9EURY</name>
<dbReference type="AlphaFoldDB" id="A0A6A8GM78"/>
<dbReference type="PANTHER" id="PTHR43685:SF2">
    <property type="entry name" value="GLYCOSYLTRANSFERASE 2-LIKE DOMAIN-CONTAINING PROTEIN"/>
    <property type="match status" value="1"/>
</dbReference>
<dbReference type="InterPro" id="IPR050834">
    <property type="entry name" value="Glycosyltransf_2"/>
</dbReference>
<evidence type="ECO:0000313" key="5">
    <source>
        <dbReference type="Proteomes" id="UP000439022"/>
    </source>
</evidence>
<keyword evidence="2" id="KW-0472">Membrane</keyword>
<dbReference type="SUPFAM" id="SSF53448">
    <property type="entry name" value="Nucleotide-diphospho-sugar transferases"/>
    <property type="match status" value="1"/>
</dbReference>
<keyword evidence="4" id="KW-0808">Transferase</keyword>
<dbReference type="CDD" id="cd00761">
    <property type="entry name" value="Glyco_tranf_GTA_type"/>
    <property type="match status" value="1"/>
</dbReference>
<dbReference type="PANTHER" id="PTHR43685">
    <property type="entry name" value="GLYCOSYLTRANSFERASE"/>
    <property type="match status" value="1"/>
</dbReference>
<keyword evidence="2" id="KW-0812">Transmembrane</keyword>
<dbReference type="Proteomes" id="UP000439022">
    <property type="component" value="Unassembled WGS sequence"/>
</dbReference>
<organism evidence="4 5">
    <name type="scientific">Haloferax litoreum</name>
    <dbReference type="NCBI Taxonomy" id="2666140"/>
    <lineage>
        <taxon>Archaea</taxon>
        <taxon>Methanobacteriati</taxon>
        <taxon>Methanobacteriota</taxon>
        <taxon>Stenosarchaea group</taxon>
        <taxon>Halobacteria</taxon>
        <taxon>Halobacteriales</taxon>
        <taxon>Haloferacaceae</taxon>
        <taxon>Haloferax</taxon>
    </lineage>
</organism>
<feature type="region of interest" description="Disordered" evidence="1">
    <location>
        <begin position="1"/>
        <end position="24"/>
    </location>
</feature>
<dbReference type="Gene3D" id="3.90.550.10">
    <property type="entry name" value="Spore Coat Polysaccharide Biosynthesis Protein SpsA, Chain A"/>
    <property type="match status" value="1"/>
</dbReference>
<protein>
    <submittedName>
        <fullName evidence="4">Glycosyltransferase</fullName>
    </submittedName>
</protein>
<keyword evidence="2" id="KW-1133">Transmembrane helix</keyword>
<dbReference type="InterPro" id="IPR029044">
    <property type="entry name" value="Nucleotide-diphossugar_trans"/>
</dbReference>
<evidence type="ECO:0000256" key="2">
    <source>
        <dbReference type="SAM" id="Phobius"/>
    </source>
</evidence>
<feature type="compositionally biased region" description="Polar residues" evidence="1">
    <location>
        <begin position="1"/>
        <end position="10"/>
    </location>
</feature>
<dbReference type="GO" id="GO:0016740">
    <property type="term" value="F:transferase activity"/>
    <property type="evidence" value="ECO:0007669"/>
    <property type="project" value="UniProtKB-KW"/>
</dbReference>
<dbReference type="Pfam" id="PF00535">
    <property type="entry name" value="Glycos_transf_2"/>
    <property type="match status" value="1"/>
</dbReference>
<dbReference type="InterPro" id="IPR001173">
    <property type="entry name" value="Glyco_trans_2-like"/>
</dbReference>
<comment type="caution">
    <text evidence="4">The sequence shown here is derived from an EMBL/GenBank/DDBJ whole genome shotgun (WGS) entry which is preliminary data.</text>
</comment>
<keyword evidence="5" id="KW-1185">Reference proteome</keyword>
<gene>
    <name evidence="4" type="ORF">GJR96_17290</name>
</gene>
<feature type="transmembrane region" description="Helical" evidence="2">
    <location>
        <begin position="298"/>
        <end position="315"/>
    </location>
</feature>
<evidence type="ECO:0000259" key="3">
    <source>
        <dbReference type="Pfam" id="PF00535"/>
    </source>
</evidence>
<feature type="compositionally biased region" description="Basic and acidic residues" evidence="1">
    <location>
        <begin position="12"/>
        <end position="24"/>
    </location>
</feature>
<evidence type="ECO:0000313" key="4">
    <source>
        <dbReference type="EMBL" id="MRX23702.1"/>
    </source>
</evidence>
<feature type="transmembrane region" description="Helical" evidence="2">
    <location>
        <begin position="266"/>
        <end position="286"/>
    </location>
</feature>
<proteinExistence type="predicted"/>
<sequence length="338" mass="37404">MAPIVTLQTNDSDDRGDSGPSEKPDLSVVVVTFNEEARIERCLESVFESCRDVGTFEVILVDSNSTDRTVDIAKSFPITILTLPDEVDRTPSAGRYVGTQWANGDTILYVDGDMYLEPEWLSDAYDFLHTNDGVVGVDGHLNVRGDTSTPQRVNAIRGVALYDTSAVTAVGGFDPFQKSLEDIDLGFRLVLDSGELYRLPSVAASHPVAKGTREIRRRWRSGYVEGVGQTLRKSASRPRLLAMHLLRLRYKVLIGSWFAAGGVSVALSPLATGGWLLATGLFFAFLTRERGSSEAFRLTFGYALLWIGFIYGMRIPPRPRDEYPLSRVDVVKRISVFQ</sequence>
<evidence type="ECO:0000256" key="1">
    <source>
        <dbReference type="SAM" id="MobiDB-lite"/>
    </source>
</evidence>